<keyword evidence="1" id="KW-0175">Coiled coil</keyword>
<feature type="region of interest" description="Disordered" evidence="2">
    <location>
        <begin position="1"/>
        <end position="64"/>
    </location>
</feature>
<gene>
    <name evidence="4" type="ORF">SNAT2548_LOCUS5537</name>
</gene>
<accession>A0A812J4T9</accession>
<sequence length="510" mass="56792">MFQGEARWGSALEMTSHEPGPAARRAPSFSVVEAPTRELAPADGDASKRAGAPVAPSRDEDEDWADIVPWDCRDVALDLDFEDDLGVDEIEGEPPTSDVVRSYFHSPAPSAPSSAPRRTSPPRSAHWEGADAFSTLYGRAAPSGDGSLTSAVAASRRRASEGGRRPSKSSEPPPSSAEQAALAEEARARLTALDEELKKYEKENETLKKLQAQAKAAERDITREREKLWKEAAEHKPNARGRRLSRDLFAVSCWGTDLVLALVHLLVVLFFVLSPSGTRLEPQKAAEDVKKPGSHQRSPGLSLWRTSLEKRIRKHEETHGRFCRVQLKQELSVDLPEWAEVVQSWEQREHLFIERVVFLEESGVTCLRHRKPDDVMNEGKNMEDWLNGQPLGQRLLLLLPGRRRSPGLRRIEERGSPSSGTGWRGLDGLGREAAGCWPALDLFVCACEVQDESGQRRRLARAIGLIFRDQANADLAGLGCFSTREQPRELHSKFLSLLPVQQQQRRRLTI</sequence>
<feature type="region of interest" description="Disordered" evidence="2">
    <location>
        <begin position="141"/>
        <end position="179"/>
    </location>
</feature>
<keyword evidence="3" id="KW-0812">Transmembrane</keyword>
<evidence type="ECO:0000313" key="4">
    <source>
        <dbReference type="EMBL" id="CAE7196880.1"/>
    </source>
</evidence>
<keyword evidence="3" id="KW-1133">Transmembrane helix</keyword>
<dbReference type="AlphaFoldDB" id="A0A812J4T9"/>
<feature type="coiled-coil region" evidence="1">
    <location>
        <begin position="183"/>
        <end position="227"/>
    </location>
</feature>
<protein>
    <submittedName>
        <fullName evidence="4">Uncharacterized protein</fullName>
    </submittedName>
</protein>
<keyword evidence="5" id="KW-1185">Reference proteome</keyword>
<evidence type="ECO:0000256" key="1">
    <source>
        <dbReference type="SAM" id="Coils"/>
    </source>
</evidence>
<keyword evidence="3" id="KW-0472">Membrane</keyword>
<proteinExistence type="predicted"/>
<organism evidence="4 5">
    <name type="scientific">Symbiodinium natans</name>
    <dbReference type="NCBI Taxonomy" id="878477"/>
    <lineage>
        <taxon>Eukaryota</taxon>
        <taxon>Sar</taxon>
        <taxon>Alveolata</taxon>
        <taxon>Dinophyceae</taxon>
        <taxon>Suessiales</taxon>
        <taxon>Symbiodiniaceae</taxon>
        <taxon>Symbiodinium</taxon>
    </lineage>
</organism>
<dbReference type="EMBL" id="CAJNDS010000354">
    <property type="protein sequence ID" value="CAE7196880.1"/>
    <property type="molecule type" value="Genomic_DNA"/>
</dbReference>
<name>A0A812J4T9_9DINO</name>
<feature type="transmembrane region" description="Helical" evidence="3">
    <location>
        <begin position="248"/>
        <end position="273"/>
    </location>
</feature>
<feature type="region of interest" description="Disordered" evidence="2">
    <location>
        <begin position="86"/>
        <end position="127"/>
    </location>
</feature>
<evidence type="ECO:0000313" key="5">
    <source>
        <dbReference type="Proteomes" id="UP000604046"/>
    </source>
</evidence>
<feature type="compositionally biased region" description="Low complexity" evidence="2">
    <location>
        <begin position="106"/>
        <end position="124"/>
    </location>
</feature>
<evidence type="ECO:0000256" key="2">
    <source>
        <dbReference type="SAM" id="MobiDB-lite"/>
    </source>
</evidence>
<comment type="caution">
    <text evidence="4">The sequence shown here is derived from an EMBL/GenBank/DDBJ whole genome shotgun (WGS) entry which is preliminary data.</text>
</comment>
<reference evidence="4" key="1">
    <citation type="submission" date="2021-02" db="EMBL/GenBank/DDBJ databases">
        <authorList>
            <person name="Dougan E. K."/>
            <person name="Rhodes N."/>
            <person name="Thang M."/>
            <person name="Chan C."/>
        </authorList>
    </citation>
    <scope>NUCLEOTIDE SEQUENCE</scope>
</reference>
<evidence type="ECO:0000256" key="3">
    <source>
        <dbReference type="SAM" id="Phobius"/>
    </source>
</evidence>
<dbReference type="Proteomes" id="UP000604046">
    <property type="component" value="Unassembled WGS sequence"/>
</dbReference>